<keyword evidence="1 7" id="KW-0479">Metal-binding</keyword>
<feature type="domain" description="C2H2-type" evidence="9">
    <location>
        <begin position="216"/>
        <end position="243"/>
    </location>
</feature>
<feature type="compositionally biased region" description="Basic and acidic residues" evidence="8">
    <location>
        <begin position="129"/>
        <end position="142"/>
    </location>
</feature>
<feature type="domain" description="C2H2-type" evidence="9">
    <location>
        <begin position="468"/>
        <end position="495"/>
    </location>
</feature>
<keyword evidence="4 7" id="KW-0862">Zinc</keyword>
<feature type="binding site" evidence="7">
    <location>
        <position position="58"/>
    </location>
    <ligand>
        <name>Zn(2+)</name>
        <dbReference type="ChEBI" id="CHEBI:29105"/>
    </ligand>
</feature>
<evidence type="ECO:0000256" key="8">
    <source>
        <dbReference type="SAM" id="MobiDB-lite"/>
    </source>
</evidence>
<dbReference type="EnsemblMetazoa" id="XM_050645923.1">
    <property type="protein sequence ID" value="XP_050501880.1"/>
    <property type="gene ID" value="LOC126881578"/>
</dbReference>
<feature type="domain" description="C2H2-type" evidence="9">
    <location>
        <begin position="357"/>
        <end position="384"/>
    </location>
</feature>
<keyword evidence="3 6" id="KW-0863">Zinc-finger</keyword>
<dbReference type="PANTHER" id="PTHR24393">
    <property type="entry name" value="ZINC FINGER PROTEIN"/>
    <property type="match status" value="1"/>
</dbReference>
<feature type="binding site" evidence="7">
    <location>
        <position position="55"/>
    </location>
    <ligand>
        <name>Zn(2+)</name>
        <dbReference type="ChEBI" id="CHEBI:29105"/>
    </ligand>
</feature>
<dbReference type="InterPro" id="IPR036236">
    <property type="entry name" value="Znf_C2H2_sf"/>
</dbReference>
<feature type="binding site" evidence="7">
    <location>
        <position position="12"/>
    </location>
    <ligand>
        <name>Zn(2+)</name>
        <dbReference type="ChEBI" id="CHEBI:29105"/>
    </ligand>
</feature>
<evidence type="ECO:0000259" key="10">
    <source>
        <dbReference type="PROSITE" id="PS51915"/>
    </source>
</evidence>
<evidence type="ECO:0000259" key="9">
    <source>
        <dbReference type="PROSITE" id="PS50157"/>
    </source>
</evidence>
<dbReference type="SMART" id="SM00355">
    <property type="entry name" value="ZnF_C2H2"/>
    <property type="match status" value="12"/>
</dbReference>
<dbReference type="PANTHER" id="PTHR24393:SF34">
    <property type="entry name" value="PR_SET DOMAIN 13"/>
    <property type="match status" value="1"/>
</dbReference>
<dbReference type="RefSeq" id="XP_050501880.1">
    <property type="nucleotide sequence ID" value="XM_050645923.1"/>
</dbReference>
<dbReference type="InterPro" id="IPR013087">
    <property type="entry name" value="Znf_C2H2_type"/>
</dbReference>
<keyword evidence="2" id="KW-0677">Repeat</keyword>
<evidence type="ECO:0000256" key="6">
    <source>
        <dbReference type="PROSITE-ProRule" id="PRU00042"/>
    </source>
</evidence>
<dbReference type="InterPro" id="IPR022755">
    <property type="entry name" value="Znf_C2H2_jaz"/>
</dbReference>
<feature type="domain" description="C2H2-type" evidence="9">
    <location>
        <begin position="440"/>
        <end position="467"/>
    </location>
</feature>
<feature type="domain" description="C2H2-type" evidence="9">
    <location>
        <begin position="244"/>
        <end position="266"/>
    </location>
</feature>
<keyword evidence="12" id="KW-1185">Reference proteome</keyword>
<sequence length="538" mass="62596">MSTEFNELCRVCLNKKDGMKYLLKLTHDISEVLSMLSSIISFEVNMLDGFPSYICVNCEEKLRISYDFQQTAIKSQQIIKEYVDNKLLSVEFPINNEVKEENCAPEVIEDISIIFENDSSSSSEDDSQETLKKEEKKAKLSQHDPEEIMSIVNETRLKFYEAKECLLCSFTGINNRTLSLHMTKNHGDIKEKWCRKCNKIEENLSEHIKTVHRDELKCSFCGKKCRSSTHLVEHLLCHSANPQFTCLTCQKNFISERQLKSHTKIHKVTCEVCSKTFEDKHSILAHTKLHNMLRCTICNDTFGQKEYDKHNCSMKELKNEKQSDILLDRFCLQCNESVEDINNHIKTHHNVEDSVKGLCTFCGKQFKNQSYLSVHLRRHTKETPYKCNFCNVATVTKAHLQEHERTHTGEKPYTCNFCGKAFIQRSVLSTHLKIHTGRTEQCQLCPKKFCRPSELRNHMRKHTGKNIYKCDMCPYTCRKNYTLTLHMRQHQANNSDPVKCDGCEEVFPNEETLTEHRHGCTMVCDDDKATLYDEYLNV</sequence>
<name>A0ABM5JVB7_DIAVI</name>
<dbReference type="InterPro" id="IPR012934">
    <property type="entry name" value="Znf_AD"/>
</dbReference>
<proteinExistence type="predicted"/>
<dbReference type="Pfam" id="PF07776">
    <property type="entry name" value="zf-AD"/>
    <property type="match status" value="1"/>
</dbReference>
<feature type="domain" description="ZAD" evidence="10">
    <location>
        <begin position="7"/>
        <end position="82"/>
    </location>
</feature>
<dbReference type="PROSITE" id="PS00028">
    <property type="entry name" value="ZINC_FINGER_C2H2_1"/>
    <property type="match status" value="7"/>
</dbReference>
<evidence type="ECO:0000256" key="7">
    <source>
        <dbReference type="PROSITE-ProRule" id="PRU01263"/>
    </source>
</evidence>
<feature type="domain" description="C2H2-type" evidence="9">
    <location>
        <begin position="268"/>
        <end position="295"/>
    </location>
</feature>
<evidence type="ECO:0000313" key="11">
    <source>
        <dbReference type="EnsemblMetazoa" id="XP_050501880.1"/>
    </source>
</evidence>
<feature type="domain" description="C2H2-type" evidence="9">
    <location>
        <begin position="413"/>
        <end position="440"/>
    </location>
</feature>
<evidence type="ECO:0000256" key="4">
    <source>
        <dbReference type="ARBA" id="ARBA00022833"/>
    </source>
</evidence>
<dbReference type="Pfam" id="PF12171">
    <property type="entry name" value="zf-C2H2_jaz"/>
    <property type="match status" value="1"/>
</dbReference>
<feature type="binding site" evidence="7">
    <location>
        <position position="9"/>
    </location>
    <ligand>
        <name>Zn(2+)</name>
        <dbReference type="ChEBI" id="CHEBI:29105"/>
    </ligand>
</feature>
<accession>A0ABM5JVB7</accession>
<organism evidence="11 12">
    <name type="scientific">Diabrotica virgifera virgifera</name>
    <name type="common">western corn rootworm</name>
    <dbReference type="NCBI Taxonomy" id="50390"/>
    <lineage>
        <taxon>Eukaryota</taxon>
        <taxon>Metazoa</taxon>
        <taxon>Ecdysozoa</taxon>
        <taxon>Arthropoda</taxon>
        <taxon>Hexapoda</taxon>
        <taxon>Insecta</taxon>
        <taxon>Pterygota</taxon>
        <taxon>Neoptera</taxon>
        <taxon>Endopterygota</taxon>
        <taxon>Coleoptera</taxon>
        <taxon>Polyphaga</taxon>
        <taxon>Cucujiformia</taxon>
        <taxon>Chrysomeloidea</taxon>
        <taxon>Chrysomelidae</taxon>
        <taxon>Galerucinae</taxon>
        <taxon>Diabroticina</taxon>
        <taxon>Diabroticites</taxon>
        <taxon>Diabrotica</taxon>
    </lineage>
</organism>
<dbReference type="SUPFAM" id="SSF57667">
    <property type="entry name" value="beta-beta-alpha zinc fingers"/>
    <property type="match status" value="4"/>
</dbReference>
<dbReference type="SMART" id="SM00868">
    <property type="entry name" value="zf-AD"/>
    <property type="match status" value="2"/>
</dbReference>
<evidence type="ECO:0000256" key="3">
    <source>
        <dbReference type="ARBA" id="ARBA00022771"/>
    </source>
</evidence>
<dbReference type="Gene3D" id="3.30.160.60">
    <property type="entry name" value="Classic Zinc Finger"/>
    <property type="match status" value="6"/>
</dbReference>
<evidence type="ECO:0000256" key="1">
    <source>
        <dbReference type="ARBA" id="ARBA00022723"/>
    </source>
</evidence>
<keyword evidence="5" id="KW-0539">Nucleus</keyword>
<dbReference type="Pfam" id="PF00096">
    <property type="entry name" value="zf-C2H2"/>
    <property type="match status" value="5"/>
</dbReference>
<evidence type="ECO:0000313" key="12">
    <source>
        <dbReference type="Proteomes" id="UP001652700"/>
    </source>
</evidence>
<dbReference type="Gene3D" id="3.40.1800.20">
    <property type="match status" value="1"/>
</dbReference>
<evidence type="ECO:0000256" key="2">
    <source>
        <dbReference type="ARBA" id="ARBA00022737"/>
    </source>
</evidence>
<dbReference type="PROSITE" id="PS50157">
    <property type="entry name" value="ZINC_FINGER_C2H2_2"/>
    <property type="match status" value="8"/>
</dbReference>
<feature type="region of interest" description="Disordered" evidence="8">
    <location>
        <begin position="118"/>
        <end position="142"/>
    </location>
</feature>
<dbReference type="SUPFAM" id="SSF57716">
    <property type="entry name" value="Glucocorticoid receptor-like (DNA-binding domain)"/>
    <property type="match status" value="1"/>
</dbReference>
<reference evidence="11" key="1">
    <citation type="submission" date="2025-05" db="UniProtKB">
        <authorList>
            <consortium name="EnsemblMetazoa"/>
        </authorList>
    </citation>
    <scope>IDENTIFICATION</scope>
</reference>
<feature type="domain" description="C2H2-type" evidence="9">
    <location>
        <begin position="385"/>
        <end position="412"/>
    </location>
</feature>
<protein>
    <submittedName>
        <fullName evidence="11">Uncharacterized protein</fullName>
    </submittedName>
</protein>
<evidence type="ECO:0000256" key="5">
    <source>
        <dbReference type="ARBA" id="ARBA00023242"/>
    </source>
</evidence>
<dbReference type="GeneID" id="126881578"/>
<dbReference type="Proteomes" id="UP001652700">
    <property type="component" value="Unplaced"/>
</dbReference>
<dbReference type="PROSITE" id="PS51915">
    <property type="entry name" value="ZAD"/>
    <property type="match status" value="1"/>
</dbReference>